<organism evidence="3 4">
    <name type="scientific">Pristionchus fissidentatus</name>
    <dbReference type="NCBI Taxonomy" id="1538716"/>
    <lineage>
        <taxon>Eukaryota</taxon>
        <taxon>Metazoa</taxon>
        <taxon>Ecdysozoa</taxon>
        <taxon>Nematoda</taxon>
        <taxon>Chromadorea</taxon>
        <taxon>Rhabditida</taxon>
        <taxon>Rhabditina</taxon>
        <taxon>Diplogasteromorpha</taxon>
        <taxon>Diplogasteroidea</taxon>
        <taxon>Neodiplogasteridae</taxon>
        <taxon>Pristionchus</taxon>
    </lineage>
</organism>
<evidence type="ECO:0000256" key="2">
    <source>
        <dbReference type="SAM" id="Phobius"/>
    </source>
</evidence>
<dbReference type="AlphaFoldDB" id="A0AAV5WQ81"/>
<gene>
    <name evidence="3" type="ORF">PFISCL1PPCAC_25448</name>
</gene>
<dbReference type="EMBL" id="BTSY01000006">
    <property type="protein sequence ID" value="GMT34151.1"/>
    <property type="molecule type" value="Genomic_DNA"/>
</dbReference>
<keyword evidence="2" id="KW-1133">Transmembrane helix</keyword>
<keyword evidence="4" id="KW-1185">Reference proteome</keyword>
<evidence type="ECO:0000313" key="3">
    <source>
        <dbReference type="EMBL" id="GMT34151.1"/>
    </source>
</evidence>
<name>A0AAV5WQ81_9BILA</name>
<feature type="transmembrane region" description="Helical" evidence="2">
    <location>
        <begin position="51"/>
        <end position="75"/>
    </location>
</feature>
<accession>A0AAV5WQ81</accession>
<sequence>MTTIIRVQVYRTTQAQLLLDSISTSTSIPTPLHSNSNSSKIYSDDSNIDTIIYVIIVVAVLVIMILGISISLFCLKKRNMHHGGKSRNPASRAETSIYPDRRITNMDKNSEKGVFASEIKESAPISEDNHIMVVPLAQESNDASTHSEK</sequence>
<dbReference type="Proteomes" id="UP001432322">
    <property type="component" value="Unassembled WGS sequence"/>
</dbReference>
<evidence type="ECO:0000313" key="4">
    <source>
        <dbReference type="Proteomes" id="UP001432322"/>
    </source>
</evidence>
<protein>
    <submittedName>
        <fullName evidence="3">Uncharacterized protein</fullName>
    </submittedName>
</protein>
<evidence type="ECO:0000256" key="1">
    <source>
        <dbReference type="SAM" id="MobiDB-lite"/>
    </source>
</evidence>
<comment type="caution">
    <text evidence="3">The sequence shown here is derived from an EMBL/GenBank/DDBJ whole genome shotgun (WGS) entry which is preliminary data.</text>
</comment>
<keyword evidence="2" id="KW-0812">Transmembrane</keyword>
<feature type="region of interest" description="Disordered" evidence="1">
    <location>
        <begin position="81"/>
        <end position="103"/>
    </location>
</feature>
<keyword evidence="2" id="KW-0472">Membrane</keyword>
<reference evidence="3" key="1">
    <citation type="submission" date="2023-10" db="EMBL/GenBank/DDBJ databases">
        <title>Genome assembly of Pristionchus species.</title>
        <authorList>
            <person name="Yoshida K."/>
            <person name="Sommer R.J."/>
        </authorList>
    </citation>
    <scope>NUCLEOTIDE SEQUENCE</scope>
    <source>
        <strain evidence="3">RS5133</strain>
    </source>
</reference>
<proteinExistence type="predicted"/>